<reference evidence="2" key="1">
    <citation type="submission" date="2016-01" db="EMBL/GenBank/DDBJ databases">
        <authorList>
            <person name="Mitreva M."/>
            <person name="Pepin K.H."/>
            <person name="Mihindukulasuriya K.A."/>
            <person name="Fulton R."/>
            <person name="Fronick C."/>
            <person name="O'Laughlin M."/>
            <person name="Miner T."/>
            <person name="Herter B."/>
            <person name="Rosa B.A."/>
            <person name="Cordes M."/>
            <person name="Tomlinson C."/>
            <person name="Wollam A."/>
            <person name="Palsikar V.B."/>
            <person name="Mardis E.R."/>
            <person name="Wilson R.K."/>
        </authorList>
    </citation>
    <scope>NUCLEOTIDE SEQUENCE [LARGE SCALE GENOMIC DNA]</scope>
    <source>
        <strain evidence="2">GED7749B</strain>
    </source>
</reference>
<dbReference type="Proteomes" id="UP000070376">
    <property type="component" value="Unassembled WGS sequence"/>
</dbReference>
<comment type="caution">
    <text evidence="1">The sequence shown here is derived from an EMBL/GenBank/DDBJ whole genome shotgun (WGS) entry which is preliminary data.</text>
</comment>
<protein>
    <submittedName>
        <fullName evidence="1">Uncharacterized protein</fullName>
    </submittedName>
</protein>
<organism evidence="1 2">
    <name type="scientific">Heyndrickxia coagulans</name>
    <name type="common">Weizmannia coagulans</name>
    <dbReference type="NCBI Taxonomy" id="1398"/>
    <lineage>
        <taxon>Bacteria</taxon>
        <taxon>Bacillati</taxon>
        <taxon>Bacillota</taxon>
        <taxon>Bacilli</taxon>
        <taxon>Bacillales</taxon>
        <taxon>Bacillaceae</taxon>
        <taxon>Heyndrickxia</taxon>
    </lineage>
</organism>
<evidence type="ECO:0000313" key="2">
    <source>
        <dbReference type="Proteomes" id="UP000070376"/>
    </source>
</evidence>
<evidence type="ECO:0000313" key="1">
    <source>
        <dbReference type="EMBL" id="KWZ81860.1"/>
    </source>
</evidence>
<accession>A0A133KRA6</accession>
<proteinExistence type="predicted"/>
<name>A0A133KRA6_HEYCO</name>
<gene>
    <name evidence="1" type="ORF">HMPREF3213_01873</name>
</gene>
<dbReference type="AlphaFoldDB" id="A0A133KRA6"/>
<dbReference type="EMBL" id="LRPN01000067">
    <property type="protein sequence ID" value="KWZ81860.1"/>
    <property type="molecule type" value="Genomic_DNA"/>
</dbReference>
<sequence>MEKNIRIRLCCKKALIDRFGHKKQGGISAVLTKKTAGRRKIPSGFFMPGLLFNPGRQLFTPLLQTVLQFRQ</sequence>